<dbReference type="AlphaFoldDB" id="A0A9E6PG77"/>
<protein>
    <recommendedName>
        <fullName evidence="5">Polysaccharide biosynthesis protein</fullName>
    </recommendedName>
</protein>
<dbReference type="RefSeq" id="WP_186688217.1">
    <property type="nucleotide sequence ID" value="NZ_CP077093.1"/>
</dbReference>
<feature type="transmembrane region" description="Helical" evidence="2">
    <location>
        <begin position="107"/>
        <end position="124"/>
    </location>
</feature>
<feature type="transmembrane region" description="Helical" evidence="2">
    <location>
        <begin position="64"/>
        <end position="86"/>
    </location>
</feature>
<accession>A0A9E6PG77</accession>
<keyword evidence="2" id="KW-0472">Membrane</keyword>
<dbReference type="EMBL" id="CP077093">
    <property type="protein sequence ID" value="QXI26272.1"/>
    <property type="molecule type" value="Genomic_DNA"/>
</dbReference>
<feature type="transmembrane region" description="Helical" evidence="2">
    <location>
        <begin position="436"/>
        <end position="455"/>
    </location>
</feature>
<keyword evidence="2" id="KW-0812">Transmembrane</keyword>
<feature type="region of interest" description="Disordered" evidence="1">
    <location>
        <begin position="1"/>
        <end position="22"/>
    </location>
</feature>
<feature type="transmembrane region" description="Helical" evidence="2">
    <location>
        <begin position="413"/>
        <end position="430"/>
    </location>
</feature>
<keyword evidence="4" id="KW-1185">Reference proteome</keyword>
<organism evidence="3 4">
    <name type="scientific">Pseudomonas vanderleydeniana</name>
    <dbReference type="NCBI Taxonomy" id="2745495"/>
    <lineage>
        <taxon>Bacteria</taxon>
        <taxon>Pseudomonadati</taxon>
        <taxon>Pseudomonadota</taxon>
        <taxon>Gammaproteobacteria</taxon>
        <taxon>Pseudomonadales</taxon>
        <taxon>Pseudomonadaceae</taxon>
        <taxon>Pseudomonas</taxon>
    </lineage>
</organism>
<feature type="transmembrane region" description="Helical" evidence="2">
    <location>
        <begin position="185"/>
        <end position="207"/>
    </location>
</feature>
<evidence type="ECO:0000256" key="2">
    <source>
        <dbReference type="SAM" id="Phobius"/>
    </source>
</evidence>
<evidence type="ECO:0008006" key="5">
    <source>
        <dbReference type="Google" id="ProtNLM"/>
    </source>
</evidence>
<reference evidence="3 4" key="2">
    <citation type="journal article" date="2021" name="Microorganisms">
        <title>The Ever-Expanding Pseudomonas Genus: Description of 43 New Species and Partition of the Pseudomonas putida Group.</title>
        <authorList>
            <person name="Girard L."/>
            <person name="Lood C."/>
            <person name="Hofte M."/>
            <person name="Vandamme P."/>
            <person name="Rokni-Zadeh H."/>
            <person name="van Noort V."/>
            <person name="Lavigne R."/>
            <person name="De Mot R."/>
        </authorList>
    </citation>
    <scope>NUCLEOTIDE SEQUENCE [LARGE SCALE GENOMIC DNA]</scope>
    <source>
        <strain evidence="3 4">RW8P3</strain>
    </source>
</reference>
<proteinExistence type="predicted"/>
<feature type="transmembrane region" description="Helical" evidence="2">
    <location>
        <begin position="136"/>
        <end position="154"/>
    </location>
</feature>
<sequence>MSVALRRPPSPSFPERKEPAGNKDSLTQSLMLAAATFAIGQLANLAFQVVLLKALGGASYSVVGLAHLLLLTLIFLADLGYGSLFLREDRNASHWPVTWRCALGQRLLATLVLMSLALTVWLFYSDDQAGRQYLFSAAPASLFALFNFSAPLIAGGQRLSGLMATQVAWPAALLLWWPVSVGLPLSPAASAGMAVSLGYFVQATVNVVMSGQRLLWLPLFGKGQLGAALQLCALSVFGTLHDRLTPFLLAPLAPGFMPVFLLLNHALSGLSGVQGQLSRLLLGGASGAGGRQRIVAVASLLGFATSNVLMLGALLQSLDLPIEWRQWLALAGLVVLAWGLSASSGFLVLLLIGERREGHFVRPFFLGLAASALLQVIAACCEATASVLWARVVGMLLVMSVLLVMLKLRPGPWGLFALLGTLATCALGQTSWASGLAAMLAVPILIGLLGGRPCYLEPRRTRGMDE</sequence>
<feature type="transmembrane region" description="Helical" evidence="2">
    <location>
        <begin position="294"/>
        <end position="315"/>
    </location>
</feature>
<evidence type="ECO:0000313" key="4">
    <source>
        <dbReference type="Proteomes" id="UP000634530"/>
    </source>
</evidence>
<reference evidence="3 4" key="1">
    <citation type="journal article" date="2020" name="Microorganisms">
        <title>Reliable Identification of Environmental Pseudomonas Isolates Using the rpoD Gene.</title>
        <authorList>
            <consortium name="The Broad Institute Genome Sequencing Platform"/>
            <person name="Girard L."/>
            <person name="Lood C."/>
            <person name="Rokni-Zadeh H."/>
            <person name="van Noort V."/>
            <person name="Lavigne R."/>
            <person name="De Mot R."/>
        </authorList>
    </citation>
    <scope>NUCLEOTIDE SEQUENCE [LARGE SCALE GENOMIC DNA]</scope>
    <source>
        <strain evidence="3 4">RW8P3</strain>
    </source>
</reference>
<feature type="transmembrane region" description="Helical" evidence="2">
    <location>
        <begin position="30"/>
        <end position="52"/>
    </location>
</feature>
<name>A0A9E6PG77_9PSED</name>
<feature type="transmembrane region" description="Helical" evidence="2">
    <location>
        <begin position="252"/>
        <end position="273"/>
    </location>
</feature>
<feature type="transmembrane region" description="Helical" evidence="2">
    <location>
        <begin position="219"/>
        <end position="240"/>
    </location>
</feature>
<dbReference type="KEGG" id="pvw:HU752_020215"/>
<feature type="transmembrane region" description="Helical" evidence="2">
    <location>
        <begin position="385"/>
        <end position="406"/>
    </location>
</feature>
<evidence type="ECO:0000313" key="3">
    <source>
        <dbReference type="EMBL" id="QXI26272.1"/>
    </source>
</evidence>
<dbReference type="Proteomes" id="UP000634530">
    <property type="component" value="Chromosome"/>
</dbReference>
<feature type="transmembrane region" description="Helical" evidence="2">
    <location>
        <begin position="360"/>
        <end position="379"/>
    </location>
</feature>
<feature type="transmembrane region" description="Helical" evidence="2">
    <location>
        <begin position="327"/>
        <end position="353"/>
    </location>
</feature>
<keyword evidence="2" id="KW-1133">Transmembrane helix</keyword>
<gene>
    <name evidence="3" type="ORF">HU752_020215</name>
</gene>
<evidence type="ECO:0000256" key="1">
    <source>
        <dbReference type="SAM" id="MobiDB-lite"/>
    </source>
</evidence>